<keyword evidence="3" id="KW-1185">Reference proteome</keyword>
<dbReference type="AlphaFoldDB" id="A0A2P8DFH7"/>
<dbReference type="OrthoDB" id="3540894at2"/>
<name>A0A2P8DFH7_9ACTN</name>
<dbReference type="RefSeq" id="WP_106584418.1">
    <property type="nucleotide sequence ID" value="NZ_PYGA01000013.1"/>
</dbReference>
<evidence type="ECO:0000259" key="1">
    <source>
        <dbReference type="Pfam" id="PF04149"/>
    </source>
</evidence>
<accession>A0A2P8DFH7</accession>
<dbReference type="Pfam" id="PF04149">
    <property type="entry name" value="DUF397"/>
    <property type="match status" value="1"/>
</dbReference>
<evidence type="ECO:0000313" key="2">
    <source>
        <dbReference type="EMBL" id="PSK95974.1"/>
    </source>
</evidence>
<sequence length="63" mass="6861">MNAHAHTWRKSSYSNNTGGECVEVADLTEHVLVRDTQNRSAGHLAFDAAEFRAFIDAAATGEL</sequence>
<gene>
    <name evidence="2" type="ORF">CLV63_113137</name>
</gene>
<reference evidence="2 3" key="1">
    <citation type="submission" date="2018-03" db="EMBL/GenBank/DDBJ databases">
        <title>Genomic Encyclopedia of Archaeal and Bacterial Type Strains, Phase II (KMG-II): from individual species to whole genera.</title>
        <authorList>
            <person name="Goeker M."/>
        </authorList>
    </citation>
    <scope>NUCLEOTIDE SEQUENCE [LARGE SCALE GENOMIC DNA]</scope>
    <source>
        <strain evidence="2 3">DSM 45312</strain>
    </source>
</reference>
<proteinExistence type="predicted"/>
<dbReference type="EMBL" id="PYGA01000013">
    <property type="protein sequence ID" value="PSK95974.1"/>
    <property type="molecule type" value="Genomic_DNA"/>
</dbReference>
<protein>
    <submittedName>
        <fullName evidence="2">Uncharacterized protein DUF397</fullName>
    </submittedName>
</protein>
<dbReference type="Proteomes" id="UP000240542">
    <property type="component" value="Unassembled WGS sequence"/>
</dbReference>
<evidence type="ECO:0000313" key="3">
    <source>
        <dbReference type="Proteomes" id="UP000240542"/>
    </source>
</evidence>
<comment type="caution">
    <text evidence="2">The sequence shown here is derived from an EMBL/GenBank/DDBJ whole genome shotgun (WGS) entry which is preliminary data.</text>
</comment>
<feature type="domain" description="DUF397" evidence="1">
    <location>
        <begin position="7"/>
        <end position="58"/>
    </location>
</feature>
<dbReference type="InterPro" id="IPR007278">
    <property type="entry name" value="DUF397"/>
</dbReference>
<organism evidence="2 3">
    <name type="scientific">Murinocardiopsis flavida</name>
    <dbReference type="NCBI Taxonomy" id="645275"/>
    <lineage>
        <taxon>Bacteria</taxon>
        <taxon>Bacillati</taxon>
        <taxon>Actinomycetota</taxon>
        <taxon>Actinomycetes</taxon>
        <taxon>Streptosporangiales</taxon>
        <taxon>Nocardiopsidaceae</taxon>
        <taxon>Murinocardiopsis</taxon>
    </lineage>
</organism>